<dbReference type="Pfam" id="PF05552">
    <property type="entry name" value="MS_channel_1st_1"/>
    <property type="match status" value="1"/>
</dbReference>
<evidence type="ECO:0000313" key="3">
    <source>
        <dbReference type="Proteomes" id="UP000281431"/>
    </source>
</evidence>
<dbReference type="OrthoDB" id="268811at2157"/>
<dbReference type="AlphaFoldDB" id="A0A3N6MBK0"/>
<evidence type="ECO:0008006" key="4">
    <source>
        <dbReference type="Google" id="ProtNLM"/>
    </source>
</evidence>
<dbReference type="InterPro" id="IPR008910">
    <property type="entry name" value="MSC_TM_helix"/>
</dbReference>
<organism evidence="2 3">
    <name type="scientific">Natrarchaeobius chitinivorans</name>
    <dbReference type="NCBI Taxonomy" id="1679083"/>
    <lineage>
        <taxon>Archaea</taxon>
        <taxon>Methanobacteriati</taxon>
        <taxon>Methanobacteriota</taxon>
        <taxon>Stenosarchaea group</taxon>
        <taxon>Halobacteria</taxon>
        <taxon>Halobacteriales</taxon>
        <taxon>Natrialbaceae</taxon>
        <taxon>Natrarchaeobius</taxon>
    </lineage>
</organism>
<sequence>MSEQTTARRIEFVNELAGAPARSGELADATSRPLVVDAIRSDVEAGLVEAVTFLPPLLVAAFVVVVAFVLGDRLEPIVRRGGRRIDLDETVRETPFGAVLSEDSEVVSRGVGLFAKYYLVAIAIFGVAQWLGLEFVSGLLESALAYVPPLVGGLLILGVGFVVADYVADAVERSDAARNTGFAATVAAGTKAVLYFVVVVVGLETMGVNVAILYTFAQAFAFAAGLAAALAVGIAFGLGGKDHVAERLEEWLESTPDDDPDRAVADADDSDPDAGGDADTGGDADVADETDGDRDEPAVVGAGADAGTED</sequence>
<dbReference type="EMBL" id="REFZ01000004">
    <property type="protein sequence ID" value="RQH01214.1"/>
    <property type="molecule type" value="Genomic_DNA"/>
</dbReference>
<name>A0A3N6MBK0_NATCH</name>
<evidence type="ECO:0000313" key="2">
    <source>
        <dbReference type="EMBL" id="RQH01214.1"/>
    </source>
</evidence>
<protein>
    <recommendedName>
        <fullName evidence="4">Small-conductance mechanosensitive channel</fullName>
    </recommendedName>
</protein>
<accession>A0A3N6MBK0</accession>
<reference evidence="2 3" key="1">
    <citation type="submission" date="2018-10" db="EMBL/GenBank/DDBJ databases">
        <title>Natrarchaeobius chitinivorans gen. nov., sp. nov., and Natrarchaeobius haloalkaliphilus sp. nov., alkaliphilic, chitin-utilizing haloarchaea from hypersaline alkaline lakes.</title>
        <authorList>
            <person name="Sorokin D.Y."/>
            <person name="Elcheninov A.G."/>
            <person name="Kostrikina N.A."/>
            <person name="Bale N.J."/>
            <person name="Sinninghe Damste J.S."/>
            <person name="Khijniak T.V."/>
            <person name="Kublanov I.V."/>
            <person name="Toshchakov S.V."/>
        </authorList>
    </citation>
    <scope>NUCLEOTIDE SEQUENCE [LARGE SCALE GENOMIC DNA]</scope>
    <source>
        <strain evidence="2 3">AArcht7</strain>
    </source>
</reference>
<keyword evidence="3" id="KW-1185">Reference proteome</keyword>
<feature type="compositionally biased region" description="Acidic residues" evidence="1">
    <location>
        <begin position="253"/>
        <end position="294"/>
    </location>
</feature>
<evidence type="ECO:0000256" key="1">
    <source>
        <dbReference type="SAM" id="MobiDB-lite"/>
    </source>
</evidence>
<gene>
    <name evidence="2" type="ORF">EA472_07090</name>
</gene>
<feature type="region of interest" description="Disordered" evidence="1">
    <location>
        <begin position="253"/>
        <end position="310"/>
    </location>
</feature>
<dbReference type="Proteomes" id="UP000281431">
    <property type="component" value="Unassembled WGS sequence"/>
</dbReference>
<proteinExistence type="predicted"/>
<comment type="caution">
    <text evidence="2">The sequence shown here is derived from an EMBL/GenBank/DDBJ whole genome shotgun (WGS) entry which is preliminary data.</text>
</comment>